<dbReference type="EMBL" id="JARFVA010000002">
    <property type="protein sequence ID" value="MDF0706921.1"/>
    <property type="molecule type" value="Genomic_DNA"/>
</dbReference>
<evidence type="ECO:0000256" key="1">
    <source>
        <dbReference type="SAM" id="Phobius"/>
    </source>
</evidence>
<feature type="transmembrane region" description="Helical" evidence="1">
    <location>
        <begin position="271"/>
        <end position="292"/>
    </location>
</feature>
<protein>
    <submittedName>
        <fullName evidence="2">Uncharacterized protein</fullName>
    </submittedName>
</protein>
<accession>A0ABT5XM05</accession>
<dbReference type="Proteomes" id="UP001217083">
    <property type="component" value="Unassembled WGS sequence"/>
</dbReference>
<sequence>MYNCFSRSFCILKNRKSGSITTKEASIISVNTIKKGKKPLLELLVLFENFSGYHIHRKIRVWDSKPHLKRFEPDKTIPIGLNIARKPKDPVFLSQQMCRFSFALVIICTIKLVVYAMCCYIFMGEVFEMVIYNHRKYEAVFKNSHTWEIGLIFIGVSLLLFLLLQKIGVLVNGKTLSQNWNLLYYGIGATATVTAQKNMGTLTKNNMVQQLSYIFKNHWGKKIEGSDKKIVEKDATDSISESDQVEIMYLPNDTSISRITENLESQEFTRFLNVVFMVVVFIFSMIFVVAFYKTVVGA</sequence>
<keyword evidence="1" id="KW-1133">Transmembrane helix</keyword>
<feature type="transmembrane region" description="Helical" evidence="1">
    <location>
        <begin position="144"/>
        <end position="164"/>
    </location>
</feature>
<name>A0ABT5XM05_9FLAO</name>
<organism evidence="2 3">
    <name type="scientific">Flagellimonas okinawensis</name>
    <dbReference type="NCBI Taxonomy" id="3031324"/>
    <lineage>
        <taxon>Bacteria</taxon>
        <taxon>Pseudomonadati</taxon>
        <taxon>Bacteroidota</taxon>
        <taxon>Flavobacteriia</taxon>
        <taxon>Flavobacteriales</taxon>
        <taxon>Flavobacteriaceae</taxon>
        <taxon>Flagellimonas</taxon>
    </lineage>
</organism>
<keyword evidence="3" id="KW-1185">Reference proteome</keyword>
<feature type="transmembrane region" description="Helical" evidence="1">
    <location>
        <begin position="102"/>
        <end position="124"/>
    </location>
</feature>
<evidence type="ECO:0000313" key="3">
    <source>
        <dbReference type="Proteomes" id="UP001217083"/>
    </source>
</evidence>
<comment type="caution">
    <text evidence="2">The sequence shown here is derived from an EMBL/GenBank/DDBJ whole genome shotgun (WGS) entry which is preliminary data.</text>
</comment>
<gene>
    <name evidence="2" type="ORF">PY091_06820</name>
</gene>
<dbReference type="RefSeq" id="WP_275648958.1">
    <property type="nucleotide sequence ID" value="NZ_JARFVA010000002.1"/>
</dbReference>
<keyword evidence="1" id="KW-0812">Transmembrane</keyword>
<reference evidence="2 3" key="1">
    <citation type="submission" date="2023-03" db="EMBL/GenBank/DDBJ databases">
        <title>Muricauda XX sp. nov. and Muricauda XXX sp. nov., two novel species isolated from Okinawa Trough.</title>
        <authorList>
            <person name="Cao W."/>
            <person name="Deng X."/>
        </authorList>
    </citation>
    <scope>NUCLEOTIDE SEQUENCE [LARGE SCALE GENOMIC DNA]</scope>
    <source>
        <strain evidence="2 3">81s02</strain>
    </source>
</reference>
<proteinExistence type="predicted"/>
<keyword evidence="1" id="KW-0472">Membrane</keyword>
<evidence type="ECO:0000313" key="2">
    <source>
        <dbReference type="EMBL" id="MDF0706921.1"/>
    </source>
</evidence>